<evidence type="ECO:0000313" key="3">
    <source>
        <dbReference type="EMBL" id="OHB12159.1"/>
    </source>
</evidence>
<dbReference type="SUPFAM" id="SSF53756">
    <property type="entry name" value="UDP-Glycosyltransferase/glycogen phosphorylase"/>
    <property type="match status" value="1"/>
</dbReference>
<dbReference type="PANTHER" id="PTHR12526:SF630">
    <property type="entry name" value="GLYCOSYLTRANSFERASE"/>
    <property type="match status" value="1"/>
</dbReference>
<dbReference type="EMBL" id="MHWT01000021">
    <property type="protein sequence ID" value="OHB12159.1"/>
    <property type="molecule type" value="Genomic_DNA"/>
</dbReference>
<proteinExistence type="predicted"/>
<comment type="caution">
    <text evidence="3">The sequence shown here is derived from an EMBL/GenBank/DDBJ whole genome shotgun (WGS) entry which is preliminary data.</text>
</comment>
<reference evidence="3 4" key="1">
    <citation type="journal article" date="2016" name="Nat. Commun.">
        <title>Thousands of microbial genomes shed light on interconnected biogeochemical processes in an aquifer system.</title>
        <authorList>
            <person name="Anantharaman K."/>
            <person name="Brown C.T."/>
            <person name="Hug L.A."/>
            <person name="Sharon I."/>
            <person name="Castelle C.J."/>
            <person name="Probst A.J."/>
            <person name="Thomas B.C."/>
            <person name="Singh A."/>
            <person name="Wilkins M.J."/>
            <person name="Karaoz U."/>
            <person name="Brodie E.L."/>
            <person name="Williams K.H."/>
            <person name="Hubbard S.S."/>
            <person name="Banfield J.F."/>
        </authorList>
    </citation>
    <scope>NUCLEOTIDE SEQUENCE [LARGE SCALE GENOMIC DNA]</scope>
</reference>
<gene>
    <name evidence="3" type="ORF">A3G99_00800</name>
</gene>
<organism evidence="3 4">
    <name type="scientific">Candidatus Zambryskibacteria bacterium RIFCSPLOWO2_12_FULL_39_23</name>
    <dbReference type="NCBI Taxonomy" id="1802776"/>
    <lineage>
        <taxon>Bacteria</taxon>
        <taxon>Candidatus Zambryskiibacteriota</taxon>
    </lineage>
</organism>
<evidence type="ECO:0000259" key="2">
    <source>
        <dbReference type="Pfam" id="PF13439"/>
    </source>
</evidence>
<dbReference type="Pfam" id="PF00534">
    <property type="entry name" value="Glycos_transf_1"/>
    <property type="match status" value="1"/>
</dbReference>
<accession>A0A1G2US08</accession>
<dbReference type="InterPro" id="IPR001296">
    <property type="entry name" value="Glyco_trans_1"/>
</dbReference>
<dbReference type="InterPro" id="IPR028098">
    <property type="entry name" value="Glyco_trans_4-like_N"/>
</dbReference>
<dbReference type="AlphaFoldDB" id="A0A1G2US08"/>
<dbReference type="Pfam" id="PF13439">
    <property type="entry name" value="Glyco_transf_4"/>
    <property type="match status" value="1"/>
</dbReference>
<evidence type="ECO:0000259" key="1">
    <source>
        <dbReference type="Pfam" id="PF00534"/>
    </source>
</evidence>
<dbReference type="Proteomes" id="UP000176558">
    <property type="component" value="Unassembled WGS sequence"/>
</dbReference>
<name>A0A1G2US08_9BACT</name>
<dbReference type="Gene3D" id="3.40.50.2000">
    <property type="entry name" value="Glycogen Phosphorylase B"/>
    <property type="match status" value="2"/>
</dbReference>
<dbReference type="GO" id="GO:0016757">
    <property type="term" value="F:glycosyltransferase activity"/>
    <property type="evidence" value="ECO:0007669"/>
    <property type="project" value="InterPro"/>
</dbReference>
<protein>
    <recommendedName>
        <fullName evidence="5">Glycosyl transferase family 1</fullName>
    </recommendedName>
</protein>
<feature type="domain" description="Glycosyl transferase family 1" evidence="1">
    <location>
        <begin position="214"/>
        <end position="361"/>
    </location>
</feature>
<sequence>MQSDGQIVKVCYIITKGVWGGAGKYVWSLATNLPKEKYEVVVITGEGEALKERLEKSGIKTYTLRNLKRDISIINEIESFFKLLRIIRKERPKILHLNSPKASGLGSVAGRLLFVPQIIQTVHGFSWNEDRPEWQKILITLFSWLTIILCHKTIVLSSQEQRQAKKLPLVRDSKIILIRNGIEKIAFKEKDTARQELLTLFGHPMSKFKELLWIGTISELHKNKGLEYAISAIAYIKKSFIFCIIGEGDERENLEKLIKKNKLQEKVFLLGFVDKANEYLKTFDIFTLTSLKEGLPYSILEAGLAELPVIASNVGGIPDIIENGVSGILTTKSRVGEITRAIEYLMDNPDKRELYGKNLKQKVEKDFSFEQMLERTTVLYI</sequence>
<dbReference type="PANTHER" id="PTHR12526">
    <property type="entry name" value="GLYCOSYLTRANSFERASE"/>
    <property type="match status" value="1"/>
</dbReference>
<feature type="domain" description="Glycosyltransferase subfamily 4-like N-terminal" evidence="2">
    <location>
        <begin position="19"/>
        <end position="183"/>
    </location>
</feature>
<evidence type="ECO:0000313" key="4">
    <source>
        <dbReference type="Proteomes" id="UP000176558"/>
    </source>
</evidence>
<evidence type="ECO:0008006" key="5">
    <source>
        <dbReference type="Google" id="ProtNLM"/>
    </source>
</evidence>
<dbReference type="CDD" id="cd03808">
    <property type="entry name" value="GT4_CapM-like"/>
    <property type="match status" value="1"/>
</dbReference>